<dbReference type="Proteomes" id="UP000063781">
    <property type="component" value="Chromosome"/>
</dbReference>
<dbReference type="AlphaFoldDB" id="A0A109UHG5"/>
<feature type="transmembrane region" description="Helical" evidence="1">
    <location>
        <begin position="632"/>
        <end position="650"/>
    </location>
</feature>
<keyword evidence="1" id="KW-0812">Transmembrane</keyword>
<gene>
    <name evidence="3" type="ORF">AOC36_08775</name>
</gene>
<name>A0A109UHG5_9FIRM</name>
<proteinExistence type="predicted"/>
<evidence type="ECO:0000313" key="4">
    <source>
        <dbReference type="Proteomes" id="UP000063781"/>
    </source>
</evidence>
<keyword evidence="1" id="KW-0472">Membrane</keyword>
<protein>
    <recommendedName>
        <fullName evidence="5">Bacterial Ig-like domain-containing protein</fullName>
    </recommendedName>
</protein>
<keyword evidence="2" id="KW-0732">Signal</keyword>
<feature type="chain" id="PRO_5007140938" description="Bacterial Ig-like domain-containing protein" evidence="2">
    <location>
        <begin position="25"/>
        <end position="658"/>
    </location>
</feature>
<dbReference type="PROSITE" id="PS51257">
    <property type="entry name" value="PROKAR_LIPOPROTEIN"/>
    <property type="match status" value="1"/>
</dbReference>
<dbReference type="STRING" id="1514105.AOC36_08775"/>
<evidence type="ECO:0000256" key="1">
    <source>
        <dbReference type="SAM" id="Phobius"/>
    </source>
</evidence>
<reference evidence="3 4" key="1">
    <citation type="submission" date="2015-10" db="EMBL/GenBank/DDBJ databases">
        <title>Erysipelothrix larvae sp. LV19 isolated from the larval gut of the rhinoceros beetle, Trypoxylus dichotomus.</title>
        <authorList>
            <person name="Lim S."/>
            <person name="Kim B.-C."/>
        </authorList>
    </citation>
    <scope>NUCLEOTIDE SEQUENCE [LARGE SCALE GENOMIC DNA]</scope>
    <source>
        <strain evidence="3 4">LV19</strain>
    </source>
</reference>
<dbReference type="OrthoDB" id="148600at2"/>
<evidence type="ECO:0000256" key="2">
    <source>
        <dbReference type="SAM" id="SignalP"/>
    </source>
</evidence>
<feature type="signal peptide" evidence="2">
    <location>
        <begin position="1"/>
        <end position="24"/>
    </location>
</feature>
<accession>A0A109UHG5</accession>
<keyword evidence="4" id="KW-1185">Reference proteome</keyword>
<dbReference type="KEGG" id="erl:AOC36_08775"/>
<evidence type="ECO:0000313" key="3">
    <source>
        <dbReference type="EMBL" id="AMC94078.1"/>
    </source>
</evidence>
<dbReference type="RefSeq" id="WP_067633444.1">
    <property type="nucleotide sequence ID" value="NZ_CP013213.1"/>
</dbReference>
<keyword evidence="1" id="KW-1133">Transmembrane helix</keyword>
<dbReference type="EMBL" id="CP013213">
    <property type="protein sequence ID" value="AMC94078.1"/>
    <property type="molecule type" value="Genomic_DNA"/>
</dbReference>
<sequence length="658" mass="72595">MKKRIGFTVMMSALFLACFTPIFAAEDTTPPQISNITMDKREFKGGESVVFSFSGTDDLSGIDTYMMEYTLKSDPSKRISIQIYNNSNTNNFSQSYTIPTTLKPGEWQFEVVQVWDTAGNLNTYYRNTTDESVTINFSGLDFTLIEDPAVDLTFPVLQSVSISPQEVKAPGSFTVTVKATDNVSQNLHVSVYMGGINTGTDLTKKSGNTYSTTFNITAEDKYKKIKIEQITLTDEQGNSVTYTHDMSNGGSDFERRPLPKEYLVKISGITTADTTAPTLINYKKEHSVVGVPGVYRPTIEVTDDISGFERANISIVKVESVGNYSLGYIANLYDSSKNGNKYSGELIFDQFEGESTYLIESIELIDYAGNSSIYAINASDPNYKIPEKTFSLKRNDVSNVSTGTMTDDYESVIKDSNEDSIISIDSTKNSIVKASVFESIRNTSKTIIINNSGIEWVFNGKDIVNASKDIDSKITISTFVNGGDIVNIESYIQGGNGIIIEFPANGLLPGKALVKIKADYTLRNYMGDTDLYVYYYNQEDNGLEAVANKINISSAGYYEFYITHNSTYIISSKKANAVIKDASAINETINNDVVKPEDIIEVKEKEVVEETPIGDVPVVVAPINTKNTINPWILTGVLLTGTGIATYVYLRKKKSKSV</sequence>
<evidence type="ECO:0008006" key="5">
    <source>
        <dbReference type="Google" id="ProtNLM"/>
    </source>
</evidence>
<organism evidence="3 4">
    <name type="scientific">Erysipelothrix larvae</name>
    <dbReference type="NCBI Taxonomy" id="1514105"/>
    <lineage>
        <taxon>Bacteria</taxon>
        <taxon>Bacillati</taxon>
        <taxon>Bacillota</taxon>
        <taxon>Erysipelotrichia</taxon>
        <taxon>Erysipelotrichales</taxon>
        <taxon>Erysipelotrichaceae</taxon>
        <taxon>Erysipelothrix</taxon>
    </lineage>
</organism>